<dbReference type="SMART" id="SM00463">
    <property type="entry name" value="SMR"/>
    <property type="match status" value="1"/>
</dbReference>
<evidence type="ECO:0000313" key="3">
    <source>
        <dbReference type="EMBL" id="KAK4412479.1"/>
    </source>
</evidence>
<keyword evidence="4" id="KW-1185">Reference proteome</keyword>
<sequence length="461" mass="51349">MSVEADASAYREADRDPSKAAEIPTTSAVLEEQSTTGSSSSRNYDAGSSSSSNASEVFGDANNFLQDGFKQKSKHKLKKVVASAGTVSTVLGKDYVRSIPKKVSSKTKGFREENWIKEEAEQFLCSMLGDDCELSLAVVSDVLCQCGYNLDKALDVLLELSASSKEPDSGYFESTSRGDTQYHLESNYSLIDGISYSTSRSSDIELQDNIWFTRNLSRNVSKTIKSAESHCPIETENLDSELPQKMLESLFYMPTPKTAEHEPNSMNWRNVVKKMTSLGHRFEPGDNEQGRPIHAKGDEYQVYREAAKQHWTSMKSYYHKAATAFTNGEKEYAAYLSQQGRLQNKMAREADEKASQDIFTARNESIENVITIDLHGQHIKPAMKLLKLHLLFGAYVRSVRSFRVITGCGSHGVGKSKLKNSVINLLQKEGITWSEENRGTLFIRLDGQTDFSFLDSGSDSD</sequence>
<reference evidence="3" key="2">
    <citation type="journal article" date="2024" name="Plant">
        <title>Genomic evolution and insights into agronomic trait innovations of Sesamum species.</title>
        <authorList>
            <person name="Miao H."/>
            <person name="Wang L."/>
            <person name="Qu L."/>
            <person name="Liu H."/>
            <person name="Sun Y."/>
            <person name="Le M."/>
            <person name="Wang Q."/>
            <person name="Wei S."/>
            <person name="Zheng Y."/>
            <person name="Lin W."/>
            <person name="Duan Y."/>
            <person name="Cao H."/>
            <person name="Xiong S."/>
            <person name="Wang X."/>
            <person name="Wei L."/>
            <person name="Li C."/>
            <person name="Ma Q."/>
            <person name="Ju M."/>
            <person name="Zhao R."/>
            <person name="Li G."/>
            <person name="Mu C."/>
            <person name="Tian Q."/>
            <person name="Mei H."/>
            <person name="Zhang T."/>
            <person name="Gao T."/>
            <person name="Zhang H."/>
        </authorList>
    </citation>
    <scope>NUCLEOTIDE SEQUENCE</scope>
    <source>
        <strain evidence="3">3651</strain>
    </source>
</reference>
<dbReference type="AlphaFoldDB" id="A0AAE1XIP5"/>
<dbReference type="PANTHER" id="PTHR47676:SF1">
    <property type="entry name" value="SMR DOMAIN-CONTAINING PROTEIN"/>
    <property type="match status" value="1"/>
</dbReference>
<evidence type="ECO:0000313" key="4">
    <source>
        <dbReference type="Proteomes" id="UP001293254"/>
    </source>
</evidence>
<dbReference type="InterPro" id="IPR056254">
    <property type="entry name" value="At5g58720/SDE5-like_UBA-like"/>
</dbReference>
<name>A0AAE1XIP5_9LAMI</name>
<organism evidence="3 4">
    <name type="scientific">Sesamum alatum</name>
    <dbReference type="NCBI Taxonomy" id="300844"/>
    <lineage>
        <taxon>Eukaryota</taxon>
        <taxon>Viridiplantae</taxon>
        <taxon>Streptophyta</taxon>
        <taxon>Embryophyta</taxon>
        <taxon>Tracheophyta</taxon>
        <taxon>Spermatophyta</taxon>
        <taxon>Magnoliopsida</taxon>
        <taxon>eudicotyledons</taxon>
        <taxon>Gunneridae</taxon>
        <taxon>Pentapetalae</taxon>
        <taxon>asterids</taxon>
        <taxon>lamiids</taxon>
        <taxon>Lamiales</taxon>
        <taxon>Pedaliaceae</taxon>
        <taxon>Sesamum</taxon>
    </lineage>
</organism>
<dbReference type="PANTHER" id="PTHR47676">
    <property type="entry name" value="OS01G0225100 PROTEIN"/>
    <property type="match status" value="1"/>
</dbReference>
<comment type="caution">
    <text evidence="3">The sequence shown here is derived from an EMBL/GenBank/DDBJ whole genome shotgun (WGS) entry which is preliminary data.</text>
</comment>
<reference evidence="3" key="1">
    <citation type="submission" date="2020-06" db="EMBL/GenBank/DDBJ databases">
        <authorList>
            <person name="Li T."/>
            <person name="Hu X."/>
            <person name="Zhang T."/>
            <person name="Song X."/>
            <person name="Zhang H."/>
            <person name="Dai N."/>
            <person name="Sheng W."/>
            <person name="Hou X."/>
            <person name="Wei L."/>
        </authorList>
    </citation>
    <scope>NUCLEOTIDE SEQUENCE</scope>
    <source>
        <strain evidence="3">3651</strain>
        <tissue evidence="3">Leaf</tissue>
    </source>
</reference>
<evidence type="ECO:0000259" key="2">
    <source>
        <dbReference type="PROSITE" id="PS50828"/>
    </source>
</evidence>
<dbReference type="Pfam" id="PF01713">
    <property type="entry name" value="Smr"/>
    <property type="match status" value="1"/>
</dbReference>
<accession>A0AAE1XIP5</accession>
<feature type="compositionally biased region" description="Low complexity" evidence="1">
    <location>
        <begin position="37"/>
        <end position="52"/>
    </location>
</feature>
<dbReference type="InterPro" id="IPR002625">
    <property type="entry name" value="Smr_dom"/>
</dbReference>
<dbReference type="InterPro" id="IPR055319">
    <property type="entry name" value="At5g58720-like"/>
</dbReference>
<dbReference type="SUPFAM" id="SSF160443">
    <property type="entry name" value="SMR domain-like"/>
    <property type="match status" value="1"/>
</dbReference>
<evidence type="ECO:0000256" key="1">
    <source>
        <dbReference type="SAM" id="MobiDB-lite"/>
    </source>
</evidence>
<dbReference type="InterPro" id="IPR036063">
    <property type="entry name" value="Smr_dom_sf"/>
</dbReference>
<dbReference type="SMART" id="SM01162">
    <property type="entry name" value="DUF1771"/>
    <property type="match status" value="1"/>
</dbReference>
<feature type="compositionally biased region" description="Basic and acidic residues" evidence="1">
    <location>
        <begin position="9"/>
        <end position="19"/>
    </location>
</feature>
<dbReference type="Gene3D" id="3.30.1370.110">
    <property type="match status" value="1"/>
</dbReference>
<dbReference type="InterPro" id="IPR013899">
    <property type="entry name" value="DUF1771"/>
</dbReference>
<gene>
    <name evidence="3" type="ORF">Salat_2895000</name>
</gene>
<dbReference type="PROSITE" id="PS50828">
    <property type="entry name" value="SMR"/>
    <property type="match status" value="1"/>
</dbReference>
<proteinExistence type="predicted"/>
<dbReference type="Proteomes" id="UP001293254">
    <property type="component" value="Unassembled WGS sequence"/>
</dbReference>
<protein>
    <submittedName>
        <fullName evidence="3">SMR domain-containing protein</fullName>
    </submittedName>
</protein>
<dbReference type="EMBL" id="JACGWO010000013">
    <property type="protein sequence ID" value="KAK4412479.1"/>
    <property type="molecule type" value="Genomic_DNA"/>
</dbReference>
<feature type="region of interest" description="Disordered" evidence="1">
    <location>
        <begin position="1"/>
        <end position="52"/>
    </location>
</feature>
<feature type="compositionally biased region" description="Polar residues" evidence="1">
    <location>
        <begin position="24"/>
        <end position="36"/>
    </location>
</feature>
<feature type="domain" description="Smr" evidence="2">
    <location>
        <begin position="372"/>
        <end position="446"/>
    </location>
</feature>
<dbReference type="Pfam" id="PF24767">
    <property type="entry name" value="UBA_At5g58720"/>
    <property type="match status" value="1"/>
</dbReference>
<dbReference type="Pfam" id="PF08590">
    <property type="entry name" value="DUF1771"/>
    <property type="match status" value="1"/>
</dbReference>